<sequence>MAGANSSEKGWTLGSQGARMAALFDLQRGGHDIKRVAVLVGLYEVQQAIVLEHSVHVTPPMWVNAESQDVGNSSPLFEISQSADSQRGV</sequence>
<comment type="caution">
    <text evidence="1">The sequence shown here is derived from an EMBL/GenBank/DDBJ whole genome shotgun (WGS) entry which is preliminary data.</text>
</comment>
<protein>
    <submittedName>
        <fullName evidence="1">Jg21805 protein</fullName>
    </submittedName>
</protein>
<proteinExistence type="predicted"/>
<dbReference type="AlphaFoldDB" id="A0A8S4QL22"/>
<evidence type="ECO:0000313" key="1">
    <source>
        <dbReference type="EMBL" id="CAH2210220.1"/>
    </source>
</evidence>
<gene>
    <name evidence="1" type="primary">jg21805</name>
    <name evidence="1" type="ORF">PAEG_LOCUS2131</name>
</gene>
<evidence type="ECO:0000313" key="2">
    <source>
        <dbReference type="Proteomes" id="UP000838756"/>
    </source>
</evidence>
<keyword evidence="2" id="KW-1185">Reference proteome</keyword>
<dbReference type="EMBL" id="CAKXAJ010006935">
    <property type="protein sequence ID" value="CAH2210220.1"/>
    <property type="molecule type" value="Genomic_DNA"/>
</dbReference>
<reference evidence="1" key="1">
    <citation type="submission" date="2022-03" db="EMBL/GenBank/DDBJ databases">
        <authorList>
            <person name="Lindestad O."/>
        </authorList>
    </citation>
    <scope>NUCLEOTIDE SEQUENCE</scope>
</reference>
<dbReference type="Proteomes" id="UP000838756">
    <property type="component" value="Unassembled WGS sequence"/>
</dbReference>
<organism evidence="1 2">
    <name type="scientific">Pararge aegeria aegeria</name>
    <dbReference type="NCBI Taxonomy" id="348720"/>
    <lineage>
        <taxon>Eukaryota</taxon>
        <taxon>Metazoa</taxon>
        <taxon>Ecdysozoa</taxon>
        <taxon>Arthropoda</taxon>
        <taxon>Hexapoda</taxon>
        <taxon>Insecta</taxon>
        <taxon>Pterygota</taxon>
        <taxon>Neoptera</taxon>
        <taxon>Endopterygota</taxon>
        <taxon>Lepidoptera</taxon>
        <taxon>Glossata</taxon>
        <taxon>Ditrysia</taxon>
        <taxon>Papilionoidea</taxon>
        <taxon>Nymphalidae</taxon>
        <taxon>Satyrinae</taxon>
        <taxon>Satyrini</taxon>
        <taxon>Parargina</taxon>
        <taxon>Pararge</taxon>
    </lineage>
</organism>
<accession>A0A8S4QL22</accession>
<name>A0A8S4QL22_9NEOP</name>